<dbReference type="Proteomes" id="UP001164746">
    <property type="component" value="Chromosome 12"/>
</dbReference>
<proteinExistence type="predicted"/>
<evidence type="ECO:0000313" key="3">
    <source>
        <dbReference type="Proteomes" id="UP001164746"/>
    </source>
</evidence>
<accession>A0ABY7FLE2</accession>
<protein>
    <submittedName>
        <fullName evidence="2">Uncharacterized protein</fullName>
    </submittedName>
</protein>
<feature type="region of interest" description="Disordered" evidence="1">
    <location>
        <begin position="67"/>
        <end position="86"/>
    </location>
</feature>
<reference evidence="2" key="1">
    <citation type="submission" date="2022-11" db="EMBL/GenBank/DDBJ databases">
        <title>Centuries of genome instability and evolution in soft-shell clam transmissible cancer (bioRxiv).</title>
        <authorList>
            <person name="Hart S.F.M."/>
            <person name="Yonemitsu M.A."/>
            <person name="Giersch R.M."/>
            <person name="Beal B.F."/>
            <person name="Arriagada G."/>
            <person name="Davis B.W."/>
            <person name="Ostrander E.A."/>
            <person name="Goff S.P."/>
            <person name="Metzger M.J."/>
        </authorList>
    </citation>
    <scope>NUCLEOTIDE SEQUENCE</scope>
    <source>
        <strain evidence="2">MELC-2E11</strain>
        <tissue evidence="2">Siphon/mantle</tissue>
    </source>
</reference>
<organism evidence="2 3">
    <name type="scientific">Mya arenaria</name>
    <name type="common">Soft-shell clam</name>
    <dbReference type="NCBI Taxonomy" id="6604"/>
    <lineage>
        <taxon>Eukaryota</taxon>
        <taxon>Metazoa</taxon>
        <taxon>Spiralia</taxon>
        <taxon>Lophotrochozoa</taxon>
        <taxon>Mollusca</taxon>
        <taxon>Bivalvia</taxon>
        <taxon>Autobranchia</taxon>
        <taxon>Heteroconchia</taxon>
        <taxon>Euheterodonta</taxon>
        <taxon>Imparidentia</taxon>
        <taxon>Neoheterodontei</taxon>
        <taxon>Myida</taxon>
        <taxon>Myoidea</taxon>
        <taxon>Myidae</taxon>
        <taxon>Mya</taxon>
    </lineage>
</organism>
<sequence>MTDELKPYEMMLNYQIEQAFKTQEDKFTYTHEYCLSKPDERDTILRKYLIKEFSGEVPANWKPMKVIHSSSGSEQDSKAIADHETQKCQGKIQPGYEVDFQKGAAAESNCFSAFY</sequence>
<dbReference type="EMBL" id="CP111023">
    <property type="protein sequence ID" value="WAR21751.1"/>
    <property type="molecule type" value="Genomic_DNA"/>
</dbReference>
<name>A0ABY7FLE2_MYAAR</name>
<keyword evidence="3" id="KW-1185">Reference proteome</keyword>
<evidence type="ECO:0000313" key="2">
    <source>
        <dbReference type="EMBL" id="WAR21751.1"/>
    </source>
</evidence>
<evidence type="ECO:0000256" key="1">
    <source>
        <dbReference type="SAM" id="MobiDB-lite"/>
    </source>
</evidence>
<gene>
    <name evidence="2" type="ORF">MAR_015725</name>
</gene>
<feature type="compositionally biased region" description="Basic and acidic residues" evidence="1">
    <location>
        <begin position="75"/>
        <end position="86"/>
    </location>
</feature>